<name>A0A2R6NFM3_9APHY</name>
<keyword evidence="3" id="KW-1185">Reference proteome</keyword>
<protein>
    <submittedName>
        <fullName evidence="2">Uncharacterized protein</fullName>
    </submittedName>
</protein>
<organism evidence="2 3">
    <name type="scientific">Hermanssonia centrifuga</name>
    <dbReference type="NCBI Taxonomy" id="98765"/>
    <lineage>
        <taxon>Eukaryota</taxon>
        <taxon>Fungi</taxon>
        <taxon>Dikarya</taxon>
        <taxon>Basidiomycota</taxon>
        <taxon>Agaricomycotina</taxon>
        <taxon>Agaricomycetes</taxon>
        <taxon>Polyporales</taxon>
        <taxon>Meruliaceae</taxon>
        <taxon>Hermanssonia</taxon>
    </lineage>
</organism>
<evidence type="ECO:0000256" key="1">
    <source>
        <dbReference type="SAM" id="MobiDB-lite"/>
    </source>
</evidence>
<gene>
    <name evidence="2" type="ORF">PHLCEN_2v12939</name>
</gene>
<evidence type="ECO:0000313" key="3">
    <source>
        <dbReference type="Proteomes" id="UP000186601"/>
    </source>
</evidence>
<proteinExistence type="predicted"/>
<evidence type="ECO:0000313" key="2">
    <source>
        <dbReference type="EMBL" id="PSR71180.1"/>
    </source>
</evidence>
<sequence>MKIPHEGNRAPAADPTVDFNKKHKNPNGNLEGFRRAPASLFIRSLLDSLGYRKPANQELLCNDALFKLSVASAPLGKEVDEFNLL</sequence>
<reference evidence="2 3" key="1">
    <citation type="submission" date="2018-02" db="EMBL/GenBank/DDBJ databases">
        <title>Genome sequence of the basidiomycete white-rot fungus Phlebia centrifuga.</title>
        <authorList>
            <person name="Granchi Z."/>
            <person name="Peng M."/>
            <person name="de Vries R.P."/>
            <person name="Hilden K."/>
            <person name="Makela M.R."/>
            <person name="Grigoriev I."/>
            <person name="Riley R."/>
        </authorList>
    </citation>
    <scope>NUCLEOTIDE SEQUENCE [LARGE SCALE GENOMIC DNA]</scope>
    <source>
        <strain evidence="2 3">FBCC195</strain>
    </source>
</reference>
<feature type="region of interest" description="Disordered" evidence="1">
    <location>
        <begin position="1"/>
        <end position="30"/>
    </location>
</feature>
<accession>A0A2R6NFM3</accession>
<dbReference type="EMBL" id="MLYV02001292">
    <property type="protein sequence ID" value="PSR71180.1"/>
    <property type="molecule type" value="Genomic_DNA"/>
</dbReference>
<comment type="caution">
    <text evidence="2">The sequence shown here is derived from an EMBL/GenBank/DDBJ whole genome shotgun (WGS) entry which is preliminary data.</text>
</comment>
<dbReference type="AlphaFoldDB" id="A0A2R6NFM3"/>
<dbReference type="Proteomes" id="UP000186601">
    <property type="component" value="Unassembled WGS sequence"/>
</dbReference>